<proteinExistence type="predicted"/>
<evidence type="ECO:0000313" key="4">
    <source>
        <dbReference type="Proteomes" id="UP000765509"/>
    </source>
</evidence>
<reference evidence="3" key="1">
    <citation type="submission" date="2021-03" db="EMBL/GenBank/DDBJ databases">
        <title>Draft genome sequence of rust myrtle Austropuccinia psidii MF-1, a brazilian biotype.</title>
        <authorList>
            <person name="Quecine M.C."/>
            <person name="Pachon D.M.R."/>
            <person name="Bonatelli M.L."/>
            <person name="Correr F.H."/>
            <person name="Franceschini L.M."/>
            <person name="Leite T.F."/>
            <person name="Margarido G.R.A."/>
            <person name="Almeida C.A."/>
            <person name="Ferrarezi J.A."/>
            <person name="Labate C.A."/>
        </authorList>
    </citation>
    <scope>NUCLEOTIDE SEQUENCE</scope>
    <source>
        <strain evidence="3">MF-1</strain>
    </source>
</reference>
<dbReference type="Gene3D" id="3.30.1370.110">
    <property type="match status" value="1"/>
</dbReference>
<dbReference type="InterPro" id="IPR052772">
    <property type="entry name" value="Endo/PolyKinase_Domain-Protein"/>
</dbReference>
<dbReference type="OrthoDB" id="4080456at2759"/>
<gene>
    <name evidence="3" type="ORF">O181_050868</name>
</gene>
<dbReference type="GO" id="GO:0004519">
    <property type="term" value="F:endonuclease activity"/>
    <property type="evidence" value="ECO:0007669"/>
    <property type="project" value="TreeGrafter"/>
</dbReference>
<feature type="compositionally biased region" description="Basic residues" evidence="1">
    <location>
        <begin position="127"/>
        <end position="140"/>
    </location>
</feature>
<comment type="caution">
    <text evidence="3">The sequence shown here is derived from an EMBL/GenBank/DDBJ whole genome shotgun (WGS) entry which is preliminary data.</text>
</comment>
<accession>A0A9Q3E2K0</accession>
<dbReference type="SUPFAM" id="SSF160443">
    <property type="entry name" value="SMR domain-like"/>
    <property type="match status" value="1"/>
</dbReference>
<dbReference type="Proteomes" id="UP000765509">
    <property type="component" value="Unassembled WGS sequence"/>
</dbReference>
<dbReference type="AlphaFoldDB" id="A0A9Q3E2K0"/>
<dbReference type="EMBL" id="AVOT02022012">
    <property type="protein sequence ID" value="MBW0511153.1"/>
    <property type="molecule type" value="Genomic_DNA"/>
</dbReference>
<dbReference type="GO" id="GO:0005634">
    <property type="term" value="C:nucleus"/>
    <property type="evidence" value="ECO:0007669"/>
    <property type="project" value="TreeGrafter"/>
</dbReference>
<dbReference type="InterPro" id="IPR036063">
    <property type="entry name" value="Smr_dom_sf"/>
</dbReference>
<dbReference type="InterPro" id="IPR002625">
    <property type="entry name" value="Smr_dom"/>
</dbReference>
<feature type="region of interest" description="Disordered" evidence="1">
    <location>
        <begin position="301"/>
        <end position="332"/>
    </location>
</feature>
<dbReference type="PROSITE" id="PS50828">
    <property type="entry name" value="SMR"/>
    <property type="match status" value="1"/>
</dbReference>
<sequence>MSLVDELLETFSSTLDSSLILAIASDFSNDPKRRTEILEILNSLANNKPSSPDFEFASVTAEFNHEESHQSVAQQLNTLFPNVPINKINEIIKSSTEKKDLNSLIDVISLNQQSHHSNSLDLFQSSRTKKSKKKKNRPPKRSSETFHLTDVMHGDSKARLKEAQEFHKNPQDWFNFWVTSQSQAAYLSELLKINPSIVSSAYHNRNCNVVLSLQDILSNLERNKRAQLSDKDLEQLEIQLEFLKSVSNEPDDTLAKALIVSDLDAGIAFDLLLFMDELKKRYGTVNFNFFYSPLPHLSPAPSASTKALSPAQQIPIRSETGPKLQKKSAPPSGLSLMKCREVISDLEARRSIALRKASPAYTAGALTHGIYQQARSGISQVYSEDAKTLLNQIRHWEIKAAQLFVADRALTAGSRNSIDLHGLTRRQALAVSKSSLEDWWASTSRQPFQIITGCGKHSPQLRSILLPAVINELEADGWIFHQASPGSVIVTGSRLTT</sequence>
<dbReference type="PANTHER" id="PTHR46535">
    <property type="entry name" value="NEDD4-BINDING PROTEIN 2"/>
    <property type="match status" value="1"/>
</dbReference>
<dbReference type="SMART" id="SM00463">
    <property type="entry name" value="SMR"/>
    <property type="match status" value="1"/>
</dbReference>
<organism evidence="3 4">
    <name type="scientific">Austropuccinia psidii MF-1</name>
    <dbReference type="NCBI Taxonomy" id="1389203"/>
    <lineage>
        <taxon>Eukaryota</taxon>
        <taxon>Fungi</taxon>
        <taxon>Dikarya</taxon>
        <taxon>Basidiomycota</taxon>
        <taxon>Pucciniomycotina</taxon>
        <taxon>Pucciniomycetes</taxon>
        <taxon>Pucciniales</taxon>
        <taxon>Sphaerophragmiaceae</taxon>
        <taxon>Austropuccinia</taxon>
    </lineage>
</organism>
<keyword evidence="4" id="KW-1185">Reference proteome</keyword>
<dbReference type="PANTHER" id="PTHR46535:SF1">
    <property type="entry name" value="NEDD4-BINDING PROTEIN 2"/>
    <property type="match status" value="1"/>
</dbReference>
<evidence type="ECO:0000256" key="1">
    <source>
        <dbReference type="SAM" id="MobiDB-lite"/>
    </source>
</evidence>
<feature type="domain" description="Smr" evidence="2">
    <location>
        <begin position="418"/>
        <end position="493"/>
    </location>
</feature>
<feature type="region of interest" description="Disordered" evidence="1">
    <location>
        <begin position="118"/>
        <end position="146"/>
    </location>
</feature>
<name>A0A9Q3E2K0_9BASI</name>
<evidence type="ECO:0000259" key="2">
    <source>
        <dbReference type="PROSITE" id="PS50828"/>
    </source>
</evidence>
<protein>
    <recommendedName>
        <fullName evidence="2">Smr domain-containing protein</fullName>
    </recommendedName>
</protein>
<evidence type="ECO:0000313" key="3">
    <source>
        <dbReference type="EMBL" id="MBW0511153.1"/>
    </source>
</evidence>